<name>A0A6N2VPY7_CITAM</name>
<protein>
    <submittedName>
        <fullName evidence="1">Uncharacterized protein</fullName>
    </submittedName>
</protein>
<organism evidence="1">
    <name type="scientific">Citrobacter amalonaticus</name>
    <dbReference type="NCBI Taxonomy" id="35703"/>
    <lineage>
        <taxon>Bacteria</taxon>
        <taxon>Pseudomonadati</taxon>
        <taxon>Pseudomonadota</taxon>
        <taxon>Gammaproteobacteria</taxon>
        <taxon>Enterobacterales</taxon>
        <taxon>Enterobacteriaceae</taxon>
        <taxon>Citrobacter</taxon>
    </lineage>
</organism>
<dbReference type="EMBL" id="CACRTI010000004">
    <property type="protein sequence ID" value="VYT30681.1"/>
    <property type="molecule type" value="Genomic_DNA"/>
</dbReference>
<proteinExistence type="predicted"/>
<evidence type="ECO:0000313" key="1">
    <source>
        <dbReference type="EMBL" id="VYT30681.1"/>
    </source>
</evidence>
<gene>
    <name evidence="1" type="ORF">CALFYP1_03794</name>
</gene>
<reference evidence="1" key="1">
    <citation type="submission" date="2019-11" db="EMBL/GenBank/DDBJ databases">
        <authorList>
            <person name="Feng L."/>
        </authorList>
    </citation>
    <scope>NUCLEOTIDE SEQUENCE</scope>
    <source>
        <strain evidence="1">CAmalonaticusLFYP1</strain>
    </source>
</reference>
<dbReference type="AlphaFoldDB" id="A0A6N2VPY7"/>
<accession>A0A6N2VPY7</accession>
<sequence>MANKYNEKQVAIMTKTERFPARLVHTHNNALRSLLEKCNHVPLPRSL</sequence>